<dbReference type="Pfam" id="PF11303">
    <property type="entry name" value="DUF3105"/>
    <property type="match status" value="1"/>
</dbReference>
<keyword evidence="1" id="KW-0812">Transmembrane</keyword>
<dbReference type="RefSeq" id="WP_340270168.1">
    <property type="nucleotide sequence ID" value="NZ_JBBEOG010000006.1"/>
</dbReference>
<proteinExistence type="predicted"/>
<sequence>MATKTPDDRQARIAKMQAAQRSAERRRSLLVIGAAALVSVLLIGVVVAVIVQSQAQRSEIERAAAEDIEGVEEYPDQTRDHVQTPVDYEVVPPVGGNHTPFWQNCGFYDAPVQTEPGVHALEHGAVWVTYDPSLPEEQVTTLQDLAERNPYLLVSPWQDGELPGAVTASAWGYQLVLDSADDERLEVFLAKYLQGEQTPEPGAACSGGTDATV</sequence>
<keyword evidence="1" id="KW-0472">Membrane</keyword>
<evidence type="ECO:0000256" key="1">
    <source>
        <dbReference type="SAM" id="Phobius"/>
    </source>
</evidence>
<name>A0ABW0GRB9_9MICO</name>
<dbReference type="InterPro" id="IPR021454">
    <property type="entry name" value="DUF3105"/>
</dbReference>
<keyword evidence="1" id="KW-1133">Transmembrane helix</keyword>
<organism evidence="2 3">
    <name type="scientific">Aquipuribacter nitratireducens</name>
    <dbReference type="NCBI Taxonomy" id="650104"/>
    <lineage>
        <taxon>Bacteria</taxon>
        <taxon>Bacillati</taxon>
        <taxon>Actinomycetota</taxon>
        <taxon>Actinomycetes</taxon>
        <taxon>Micrococcales</taxon>
        <taxon>Intrasporangiaceae</taxon>
        <taxon>Aquipuribacter</taxon>
    </lineage>
</organism>
<keyword evidence="3" id="KW-1185">Reference proteome</keyword>
<feature type="transmembrane region" description="Helical" evidence="1">
    <location>
        <begin position="29"/>
        <end position="51"/>
    </location>
</feature>
<gene>
    <name evidence="2" type="ORF">ACFPJ6_17390</name>
</gene>
<dbReference type="Proteomes" id="UP001596122">
    <property type="component" value="Unassembled WGS sequence"/>
</dbReference>
<protein>
    <submittedName>
        <fullName evidence="2">DUF3105 domain-containing protein</fullName>
    </submittedName>
</protein>
<evidence type="ECO:0000313" key="3">
    <source>
        <dbReference type="Proteomes" id="UP001596122"/>
    </source>
</evidence>
<dbReference type="EMBL" id="JBHSLD010000028">
    <property type="protein sequence ID" value="MFC5382540.1"/>
    <property type="molecule type" value="Genomic_DNA"/>
</dbReference>
<comment type="caution">
    <text evidence="2">The sequence shown here is derived from an EMBL/GenBank/DDBJ whole genome shotgun (WGS) entry which is preliminary data.</text>
</comment>
<reference evidence="3" key="1">
    <citation type="journal article" date="2019" name="Int. J. Syst. Evol. Microbiol.">
        <title>The Global Catalogue of Microorganisms (GCM) 10K type strain sequencing project: providing services to taxonomists for standard genome sequencing and annotation.</title>
        <authorList>
            <consortium name="The Broad Institute Genomics Platform"/>
            <consortium name="The Broad Institute Genome Sequencing Center for Infectious Disease"/>
            <person name="Wu L."/>
            <person name="Ma J."/>
        </authorList>
    </citation>
    <scope>NUCLEOTIDE SEQUENCE [LARGE SCALE GENOMIC DNA]</scope>
    <source>
        <strain evidence="3">CCUG 43114</strain>
    </source>
</reference>
<evidence type="ECO:0000313" key="2">
    <source>
        <dbReference type="EMBL" id="MFC5382540.1"/>
    </source>
</evidence>
<accession>A0ABW0GRB9</accession>